<organism evidence="1 2">
    <name type="scientific">Laspinema olomoucense D3b</name>
    <dbReference type="NCBI Taxonomy" id="2953688"/>
    <lineage>
        <taxon>Bacteria</taxon>
        <taxon>Bacillati</taxon>
        <taxon>Cyanobacteriota</taxon>
        <taxon>Cyanophyceae</taxon>
        <taxon>Oscillatoriophycideae</taxon>
        <taxon>Oscillatoriales</taxon>
        <taxon>Laspinemataceae</taxon>
        <taxon>Laspinema</taxon>
        <taxon>Laspinema olomoucense</taxon>
    </lineage>
</organism>
<accession>A0ABT2N9C1</accession>
<sequence>MVAIITSNRGNDPVGWTCFGGAVFESTFYDDFRGFDCHWQWLLEELESF</sequence>
<dbReference type="Proteomes" id="UP001525961">
    <property type="component" value="Unassembled WGS sequence"/>
</dbReference>
<reference evidence="1 2" key="1">
    <citation type="journal article" date="2022" name="Front. Microbiol.">
        <title>High genomic differentiation and limited gene flow indicate recent cryptic speciation within the genus Laspinema (cyanobacteria).</title>
        <authorList>
            <person name="Stanojkovic A."/>
            <person name="Skoupy S."/>
            <person name="Skaloud P."/>
            <person name="Dvorak P."/>
        </authorList>
    </citation>
    <scope>NUCLEOTIDE SEQUENCE [LARGE SCALE GENOMIC DNA]</scope>
    <source>
        <strain evidence="1 2">D3b</strain>
    </source>
</reference>
<comment type="caution">
    <text evidence="1">The sequence shown here is derived from an EMBL/GenBank/DDBJ whole genome shotgun (WGS) entry which is preliminary data.</text>
</comment>
<gene>
    <name evidence="1" type="ORF">NG792_16420</name>
</gene>
<dbReference type="EMBL" id="JAMXFA010000021">
    <property type="protein sequence ID" value="MCT7979298.1"/>
    <property type="molecule type" value="Genomic_DNA"/>
</dbReference>
<dbReference type="RefSeq" id="WP_261236113.1">
    <property type="nucleotide sequence ID" value="NZ_JAMXFA010000021.1"/>
</dbReference>
<protein>
    <submittedName>
        <fullName evidence="1">Uncharacterized protein</fullName>
    </submittedName>
</protein>
<proteinExistence type="predicted"/>
<evidence type="ECO:0000313" key="2">
    <source>
        <dbReference type="Proteomes" id="UP001525961"/>
    </source>
</evidence>
<evidence type="ECO:0000313" key="1">
    <source>
        <dbReference type="EMBL" id="MCT7979298.1"/>
    </source>
</evidence>
<name>A0ABT2N9C1_9CYAN</name>
<keyword evidence="2" id="KW-1185">Reference proteome</keyword>